<comment type="function">
    <text evidence="5">Key component of the ribosome quality control system (RQC), a ribosome-associated complex that mediates the extraction of incompletely synthesized nascent chains from stalled ribosomes and their subsequent degradation. RqcH recruits Ala-charged tRNA, and with RqcP directs the elongation of stalled nascent chains on 50S ribosomal subunits, leading to non-templated C-terminal alanine extensions (Ala tail). The Ala tail promotes nascent chain degradation. May add between 1 and at least 8 Ala residues. Binds to stalled 50S ribosomal subunits.</text>
</comment>
<dbReference type="OrthoDB" id="9766163at2"/>
<sequence length="577" mass="66764">MQTVDFTTLVAICSDIRCRWLPSRLEKVYQRDCYTIALALRNLHGRCWLDISWHPQAARMCIGNPPPRLPDTFTFSRQLIHQLGGLVLVGIEMIAPWERALDMRFARRPGEAPIYHLHVEIMGKHSNVILLDTQNIIITVANQVHGKKSGVRTLLTGKIYEKPPKLTNTIPTLGESQQSWQERVSLVPGILKTRLLQNYRGLSPSLIESMLNCAGVSPNCTISSLTPSIWQELFQYWQMWLQALAEGKFRPVTTSTGYNIMGWQVVETVSDIQKLINQYYTNQLNQQQFEQLRHYLSQKLSNTLTKLVVKQNTFADKLQQSLHANTYRQKADLLMAYLQTWEPGMTEIKLPDFETGEPVRIPLEVNKNAVQNAQYLYKKHQKLKRANKLVKPLLIEVMAEINYLQHVEASIIQIDSYKSLIDLQTLEEIREELIQQQYLKAQKYINHNYKDRTYNFHRYHTASGFEVLVGRNNNQNDYLSFRLAGDYDLWFHAQEIPGSHVLLRLEPGTIADSEDLQFTANLAAYYSRACQSDQVPVVYTQTRHVYKPKGAKPGIAIYRQEQIIWGKPQQFRDSQFI</sequence>
<evidence type="ECO:0000256" key="5">
    <source>
        <dbReference type="HAMAP-Rule" id="MF_00844"/>
    </source>
</evidence>
<dbReference type="GO" id="GO:0000049">
    <property type="term" value="F:tRNA binding"/>
    <property type="evidence" value="ECO:0007669"/>
    <property type="project" value="UniProtKB-UniRule"/>
</dbReference>
<evidence type="ECO:0000256" key="3">
    <source>
        <dbReference type="ARBA" id="ARBA00022884"/>
    </source>
</evidence>
<evidence type="ECO:0000256" key="1">
    <source>
        <dbReference type="ARBA" id="ARBA00022555"/>
    </source>
</evidence>
<dbReference type="EMBL" id="CAIY01000036">
    <property type="protein sequence ID" value="CCH67124.1"/>
    <property type="molecule type" value="Genomic_DNA"/>
</dbReference>
<evidence type="ECO:0000313" key="8">
    <source>
        <dbReference type="Proteomes" id="UP000053051"/>
    </source>
</evidence>
<dbReference type="STRING" id="1165094.RINTHH_9690"/>
<dbReference type="InterPro" id="IPR043682">
    <property type="entry name" value="RqcH_bacterial"/>
</dbReference>
<dbReference type="GO" id="GO:0043023">
    <property type="term" value="F:ribosomal large subunit binding"/>
    <property type="evidence" value="ECO:0007669"/>
    <property type="project" value="UniProtKB-UniRule"/>
</dbReference>
<feature type="domain" description="NFACT RNA-binding" evidence="6">
    <location>
        <begin position="456"/>
        <end position="549"/>
    </location>
</feature>
<dbReference type="AlphaFoldDB" id="M1WRW4"/>
<dbReference type="GO" id="GO:0072344">
    <property type="term" value="P:rescue of stalled ribosome"/>
    <property type="evidence" value="ECO:0007669"/>
    <property type="project" value="UniProtKB-UniRule"/>
</dbReference>
<dbReference type="InterPro" id="IPR051608">
    <property type="entry name" value="RQC_Subunit_NEMF"/>
</dbReference>
<name>M1WRW4_9NOST</name>
<dbReference type="PANTHER" id="PTHR15239">
    <property type="entry name" value="NUCLEAR EXPORT MEDIATOR FACTOR NEMF"/>
    <property type="match status" value="1"/>
</dbReference>
<keyword evidence="3 5" id="KW-0694">RNA-binding</keyword>
<dbReference type="Pfam" id="PF05833">
    <property type="entry name" value="NFACT_N"/>
    <property type="match status" value="1"/>
</dbReference>
<keyword evidence="4 5" id="KW-0648">Protein biosynthesis</keyword>
<evidence type="ECO:0000259" key="6">
    <source>
        <dbReference type="Pfam" id="PF05670"/>
    </source>
</evidence>
<comment type="similarity">
    <text evidence="5">Belongs to the NEMF family.</text>
</comment>
<organism evidence="7 8">
    <name type="scientific">Richelia intracellularis HH01</name>
    <dbReference type="NCBI Taxonomy" id="1165094"/>
    <lineage>
        <taxon>Bacteria</taxon>
        <taxon>Bacillati</taxon>
        <taxon>Cyanobacteriota</taxon>
        <taxon>Cyanophyceae</taxon>
        <taxon>Nostocales</taxon>
        <taxon>Nostocaceae</taxon>
        <taxon>Richelia</taxon>
    </lineage>
</organism>
<dbReference type="InterPro" id="IPR008532">
    <property type="entry name" value="NFACT_RNA-bd"/>
</dbReference>
<comment type="caution">
    <text evidence="7">The sequence shown here is derived from an EMBL/GenBank/DDBJ whole genome shotgun (WGS) entry which is preliminary data.</text>
</comment>
<protein>
    <recommendedName>
        <fullName evidence="5">Rqc2 homolog RqcH</fullName>
        <shortName evidence="5">RqcH</shortName>
    </recommendedName>
</protein>
<dbReference type="PANTHER" id="PTHR15239:SF6">
    <property type="entry name" value="RIBOSOME QUALITY CONTROL COMPLEX SUBUNIT NEMF"/>
    <property type="match status" value="1"/>
</dbReference>
<dbReference type="HAMAP" id="MF_00844_B">
    <property type="entry name" value="RqcH_B"/>
    <property type="match status" value="1"/>
</dbReference>
<dbReference type="Gene3D" id="2.30.310.10">
    <property type="entry name" value="ibrinogen binding protein from staphylococcus aureus domain"/>
    <property type="match status" value="1"/>
</dbReference>
<dbReference type="Pfam" id="PF05670">
    <property type="entry name" value="NFACT-R_1"/>
    <property type="match status" value="1"/>
</dbReference>
<accession>M1WRW4</accession>
<dbReference type="GO" id="GO:1990112">
    <property type="term" value="C:RQC complex"/>
    <property type="evidence" value="ECO:0007669"/>
    <property type="project" value="TreeGrafter"/>
</dbReference>
<dbReference type="RefSeq" id="WP_008233297.1">
    <property type="nucleotide sequence ID" value="NZ_CAIY01000036.1"/>
</dbReference>
<keyword evidence="2 5" id="KW-0699">rRNA-binding</keyword>
<evidence type="ECO:0000256" key="4">
    <source>
        <dbReference type="ARBA" id="ARBA00022917"/>
    </source>
</evidence>
<comment type="subunit">
    <text evidence="5">Associates with stalled 50S ribosomal subunits. Binds to RqcP.</text>
</comment>
<gene>
    <name evidence="5" type="primary">rqcH</name>
    <name evidence="7" type="ORF">RINTHH_9690</name>
</gene>
<keyword evidence="8" id="KW-1185">Reference proteome</keyword>
<reference evidence="7 8" key="1">
    <citation type="submission" date="2012-05" db="EMBL/GenBank/DDBJ databases">
        <authorList>
            <person name="Hilton J."/>
        </authorList>
    </citation>
    <scope>NUCLEOTIDE SEQUENCE [LARGE SCALE GENOMIC DNA]</scope>
    <source>
        <strain evidence="7 8">HH01</strain>
    </source>
</reference>
<dbReference type="Proteomes" id="UP000053051">
    <property type="component" value="Unassembled WGS sequence"/>
</dbReference>
<keyword evidence="1 5" id="KW-0820">tRNA-binding</keyword>
<proteinExistence type="inferred from homology"/>
<dbReference type="GO" id="GO:0019843">
    <property type="term" value="F:rRNA binding"/>
    <property type="evidence" value="ECO:0007669"/>
    <property type="project" value="UniProtKB-UniRule"/>
</dbReference>
<evidence type="ECO:0000256" key="2">
    <source>
        <dbReference type="ARBA" id="ARBA00022730"/>
    </source>
</evidence>
<reference evidence="8" key="2">
    <citation type="submission" date="2016-01" db="EMBL/GenBank/DDBJ databases">
        <title>Diatom-associated endosymboitic cyanobacterium lacks core nitrogen metabolism enzymes.</title>
        <authorList>
            <person name="Hilton J.A."/>
            <person name="Foster R.A."/>
            <person name="Tripp H.J."/>
            <person name="Carter B.J."/>
            <person name="Zehr J.P."/>
            <person name="Villareal T.A."/>
        </authorList>
    </citation>
    <scope>NUCLEOTIDE SEQUENCE [LARGE SCALE GENOMIC DNA]</scope>
    <source>
        <strain evidence="8">HH01</strain>
    </source>
</reference>
<evidence type="ECO:0000313" key="7">
    <source>
        <dbReference type="EMBL" id="CCH67124.1"/>
    </source>
</evidence>